<reference evidence="2" key="2">
    <citation type="submission" date="2021-04" db="EMBL/GenBank/DDBJ databases">
        <authorList>
            <person name="Dong X."/>
        </authorList>
    </citation>
    <scope>NUCLEOTIDE SEQUENCE</scope>
    <source>
        <strain evidence="2">ZWT</strain>
    </source>
</reference>
<dbReference type="EMBL" id="JAGSOJ010000001">
    <property type="protein sequence ID" value="MCM1989262.1"/>
    <property type="molecule type" value="Genomic_DNA"/>
</dbReference>
<protein>
    <submittedName>
        <fullName evidence="2">Glycosyltransferase</fullName>
        <ecNumber evidence="2">2.4.-.-</ecNumber>
    </submittedName>
</protein>
<keyword evidence="3" id="KW-1185">Reference proteome</keyword>
<dbReference type="AlphaFoldDB" id="A0A9J6NZ59"/>
<evidence type="ECO:0000313" key="2">
    <source>
        <dbReference type="EMBL" id="MCM1989262.1"/>
    </source>
</evidence>
<keyword evidence="2" id="KW-0328">Glycosyltransferase</keyword>
<evidence type="ECO:0000259" key="1">
    <source>
        <dbReference type="Pfam" id="PF00535"/>
    </source>
</evidence>
<accession>A0A9J6NZ59</accession>
<proteinExistence type="predicted"/>
<feature type="domain" description="Glycosyltransferase 2-like" evidence="1">
    <location>
        <begin position="17"/>
        <end position="124"/>
    </location>
</feature>
<dbReference type="FunFam" id="3.90.550.10:FF:000120">
    <property type="entry name" value="Glycosyl transferase, family 2"/>
    <property type="match status" value="1"/>
</dbReference>
<reference evidence="2" key="1">
    <citation type="journal article" date="2021" name="mSystems">
        <title>Bacteria and Archaea Synergistically Convert Glycine Betaine to Biogenic Methane in the Formosa Cold Seep of the South China Sea.</title>
        <authorList>
            <person name="Li L."/>
            <person name="Zhang W."/>
            <person name="Zhang S."/>
            <person name="Song L."/>
            <person name="Sun Q."/>
            <person name="Zhang H."/>
            <person name="Xiang H."/>
            <person name="Dong X."/>
        </authorList>
    </citation>
    <scope>NUCLEOTIDE SEQUENCE</scope>
    <source>
        <strain evidence="2">ZWT</strain>
    </source>
</reference>
<dbReference type="Gene3D" id="3.90.550.10">
    <property type="entry name" value="Spore Coat Polysaccharide Biosynthesis Protein SpsA, Chain A"/>
    <property type="match status" value="1"/>
</dbReference>
<organism evidence="2 3">
    <name type="scientific">Oceanirhabdus seepicola</name>
    <dbReference type="NCBI Taxonomy" id="2828781"/>
    <lineage>
        <taxon>Bacteria</taxon>
        <taxon>Bacillati</taxon>
        <taxon>Bacillota</taxon>
        <taxon>Clostridia</taxon>
        <taxon>Eubacteriales</taxon>
        <taxon>Clostridiaceae</taxon>
        <taxon>Oceanirhabdus</taxon>
    </lineage>
</organism>
<keyword evidence="2" id="KW-0808">Transferase</keyword>
<dbReference type="EC" id="2.4.-.-" evidence="2"/>
<dbReference type="PANTHER" id="PTHR22916">
    <property type="entry name" value="GLYCOSYLTRANSFERASE"/>
    <property type="match status" value="1"/>
</dbReference>
<dbReference type="SUPFAM" id="SSF53448">
    <property type="entry name" value="Nucleotide-diphospho-sugar transferases"/>
    <property type="match status" value="1"/>
</dbReference>
<dbReference type="InterPro" id="IPR029044">
    <property type="entry name" value="Nucleotide-diphossugar_trans"/>
</dbReference>
<sequence length="321" mass="37660">MDNNKTKYFNSINPLVSILIPAYNRPHYLKIALKSALNQTYKNIEVIICDDSTNNEVEIMIKKKYLNKYKNLKYYKNEKNLGQFENDLKLLELASGEYINFLMDDDVFAINKIEKMMKYFMNDKGKQIKLVTSHREIINKEGKKLFNKGELTKIYSKDVILDGINFGNYVLANNFNCIGEPTTAIFRKKDLIEPFGIFYGRKYICNVDLATWLNLLSQGKIVYISETLSYFRIHEEQQLNSNKMKLSGALDYVHQVLTAREKGFLKDKIQYQKAASNCLKNFHKILRTFKNKGLIDQSIINEFNNYYEQFKENKVNNRNKA</sequence>
<dbReference type="PANTHER" id="PTHR22916:SF3">
    <property type="entry name" value="UDP-GLCNAC:BETAGAL BETA-1,3-N-ACETYLGLUCOSAMINYLTRANSFERASE-LIKE PROTEIN 1"/>
    <property type="match status" value="1"/>
</dbReference>
<dbReference type="RefSeq" id="WP_250858245.1">
    <property type="nucleotide sequence ID" value="NZ_JAGSOJ010000001.1"/>
</dbReference>
<evidence type="ECO:0000313" key="3">
    <source>
        <dbReference type="Proteomes" id="UP001056429"/>
    </source>
</evidence>
<name>A0A9J6NZ59_9CLOT</name>
<comment type="caution">
    <text evidence="2">The sequence shown here is derived from an EMBL/GenBank/DDBJ whole genome shotgun (WGS) entry which is preliminary data.</text>
</comment>
<dbReference type="Pfam" id="PF00535">
    <property type="entry name" value="Glycos_transf_2"/>
    <property type="match status" value="1"/>
</dbReference>
<dbReference type="Proteomes" id="UP001056429">
    <property type="component" value="Unassembled WGS sequence"/>
</dbReference>
<dbReference type="InterPro" id="IPR001173">
    <property type="entry name" value="Glyco_trans_2-like"/>
</dbReference>
<dbReference type="GO" id="GO:0016758">
    <property type="term" value="F:hexosyltransferase activity"/>
    <property type="evidence" value="ECO:0007669"/>
    <property type="project" value="UniProtKB-ARBA"/>
</dbReference>
<gene>
    <name evidence="2" type="ORF">KDK92_05870</name>
</gene>